<accession>A0A8J7WN97</accession>
<dbReference type="RefSeq" id="WP_211465367.1">
    <property type="nucleotide sequence ID" value="NZ_JAGSXH010000013.1"/>
</dbReference>
<dbReference type="AlphaFoldDB" id="A0A8J7WN97"/>
<dbReference type="Proteomes" id="UP000677913">
    <property type="component" value="Unassembled WGS sequence"/>
</dbReference>
<dbReference type="SUPFAM" id="SSF53756">
    <property type="entry name" value="UDP-Glycosyltransferase/glycogen phosphorylase"/>
    <property type="match status" value="1"/>
</dbReference>
<dbReference type="InterPro" id="IPR001296">
    <property type="entry name" value="Glyco_trans_1"/>
</dbReference>
<name>A0A8J7WN97_9ACTN</name>
<dbReference type="EMBL" id="JAGSXH010000013">
    <property type="protein sequence ID" value="MBS2962565.1"/>
    <property type="molecule type" value="Genomic_DNA"/>
</dbReference>
<evidence type="ECO:0000313" key="3">
    <source>
        <dbReference type="EMBL" id="MBS2962565.1"/>
    </source>
</evidence>
<reference evidence="3" key="1">
    <citation type="submission" date="2021-04" db="EMBL/GenBank/DDBJ databases">
        <title>Genome based classification of Actinospica acidithermotolerans sp. nov., an actinobacterium isolated from an Indonesian hot spring.</title>
        <authorList>
            <person name="Kusuma A.B."/>
            <person name="Putra K.E."/>
            <person name="Nafisah S."/>
            <person name="Loh J."/>
            <person name="Nouioui I."/>
            <person name="Goodfellow M."/>
        </authorList>
    </citation>
    <scope>NUCLEOTIDE SEQUENCE</scope>
    <source>
        <strain evidence="3">DSM 45618</strain>
    </source>
</reference>
<dbReference type="Pfam" id="PF00534">
    <property type="entry name" value="Glycos_transf_1"/>
    <property type="match status" value="1"/>
</dbReference>
<sequence>MTDVFIVCNTIHELGGVQRWAQRVGELLAERGHRVHLVGVFAVRQPHELVGTGPDGEPVAPRYQTHVIHPDRYGARPRPALLSRIANPLAYARHRRWQAVQRSGAKRLRALFETASDPGDAVVICAQVHAMEWVAPAAPRSLPVIAMSHESYAAANASSRGRRVRRLYRTAARFVSLTEDDAREWTRQGMNNAAAIPNPLPIPALGGADPGARVVIAAGRLSQEKGFDLLLDAWRAASGNRPGWTLRIYGSGPQQQALREQAEALTAGAGVDFAGQTGDIAAALVQGSIFVSASRAEGFPMSLLEAMACALPCVAFDCAPGVHELVRDGVNGLLVPPGNTEALAAALGRLMDDAGERATMGKAALESVSAYAPDRIVERWERMISLVLR</sequence>
<organism evidence="3 4">
    <name type="scientific">Actinocrinis puniceicyclus</name>
    <dbReference type="NCBI Taxonomy" id="977794"/>
    <lineage>
        <taxon>Bacteria</taxon>
        <taxon>Bacillati</taxon>
        <taxon>Actinomycetota</taxon>
        <taxon>Actinomycetes</taxon>
        <taxon>Catenulisporales</taxon>
        <taxon>Actinospicaceae</taxon>
        <taxon>Actinocrinis</taxon>
    </lineage>
</organism>
<evidence type="ECO:0000313" key="4">
    <source>
        <dbReference type="Proteomes" id="UP000677913"/>
    </source>
</evidence>
<dbReference type="PANTHER" id="PTHR12526">
    <property type="entry name" value="GLYCOSYLTRANSFERASE"/>
    <property type="match status" value="1"/>
</dbReference>
<keyword evidence="4" id="KW-1185">Reference proteome</keyword>
<feature type="domain" description="Glycosyl transferase family 1" evidence="2">
    <location>
        <begin position="209"/>
        <end position="364"/>
    </location>
</feature>
<keyword evidence="3" id="KW-0328">Glycosyltransferase</keyword>
<evidence type="ECO:0000259" key="2">
    <source>
        <dbReference type="Pfam" id="PF00534"/>
    </source>
</evidence>
<keyword evidence="1 3" id="KW-0808">Transferase</keyword>
<evidence type="ECO:0000256" key="1">
    <source>
        <dbReference type="ARBA" id="ARBA00022679"/>
    </source>
</evidence>
<dbReference type="PANTHER" id="PTHR12526:SF630">
    <property type="entry name" value="GLYCOSYLTRANSFERASE"/>
    <property type="match status" value="1"/>
</dbReference>
<gene>
    <name evidence="3" type="ORF">KGA66_05870</name>
</gene>
<dbReference type="Gene3D" id="3.40.50.2000">
    <property type="entry name" value="Glycogen Phosphorylase B"/>
    <property type="match status" value="2"/>
</dbReference>
<dbReference type="GO" id="GO:0016757">
    <property type="term" value="F:glycosyltransferase activity"/>
    <property type="evidence" value="ECO:0007669"/>
    <property type="project" value="UniProtKB-KW"/>
</dbReference>
<dbReference type="EC" id="2.4.-.-" evidence="3"/>
<comment type="caution">
    <text evidence="3">The sequence shown here is derived from an EMBL/GenBank/DDBJ whole genome shotgun (WGS) entry which is preliminary data.</text>
</comment>
<proteinExistence type="predicted"/>
<protein>
    <submittedName>
        <fullName evidence="3">Glycosyltransferase</fullName>
        <ecNumber evidence="3">2.4.-.-</ecNumber>
    </submittedName>
</protein>